<evidence type="ECO:0000256" key="1">
    <source>
        <dbReference type="SAM" id="MobiDB-lite"/>
    </source>
</evidence>
<comment type="caution">
    <text evidence="4">The sequence shown here is derived from an EMBL/GenBank/DDBJ whole genome shotgun (WGS) entry which is preliminary data.</text>
</comment>
<feature type="transmembrane region" description="Helical" evidence="2">
    <location>
        <begin position="6"/>
        <end position="26"/>
    </location>
</feature>
<keyword evidence="2" id="KW-1133">Transmembrane helix</keyword>
<accession>A0A7X9FRW4</accession>
<evidence type="ECO:0000313" key="5">
    <source>
        <dbReference type="Proteomes" id="UP000524246"/>
    </source>
</evidence>
<keyword evidence="2" id="KW-0812">Transmembrane</keyword>
<reference evidence="4 5" key="1">
    <citation type="journal article" date="2020" name="Biotechnol. Biofuels">
        <title>New insights from the biogas microbiome by comprehensive genome-resolved metagenomics of nearly 1600 species originating from multiple anaerobic digesters.</title>
        <authorList>
            <person name="Campanaro S."/>
            <person name="Treu L."/>
            <person name="Rodriguez-R L.M."/>
            <person name="Kovalovszki A."/>
            <person name="Ziels R.M."/>
            <person name="Maus I."/>
            <person name="Zhu X."/>
            <person name="Kougias P.G."/>
            <person name="Basile A."/>
            <person name="Luo G."/>
            <person name="Schluter A."/>
            <person name="Konstantinidis K.T."/>
            <person name="Angelidaki I."/>
        </authorList>
    </citation>
    <scope>NUCLEOTIDE SEQUENCE [LARGE SCALE GENOMIC DNA]</scope>
    <source>
        <strain evidence="4">AS27yjCOA_65</strain>
    </source>
</reference>
<proteinExistence type="predicted"/>
<evidence type="ECO:0000256" key="2">
    <source>
        <dbReference type="SAM" id="Phobius"/>
    </source>
</evidence>
<dbReference type="Proteomes" id="UP000524246">
    <property type="component" value="Unassembled WGS sequence"/>
</dbReference>
<gene>
    <name evidence="4" type="ORF">GYA55_05930</name>
</gene>
<feature type="domain" description="Putative Flp pilus-assembly TadG-like N-terminal" evidence="3">
    <location>
        <begin position="5"/>
        <end position="51"/>
    </location>
</feature>
<keyword evidence="2" id="KW-0472">Membrane</keyword>
<name>A0A7X9FRW4_9DELT</name>
<dbReference type="AlphaFoldDB" id="A0A7X9FRW4"/>
<organism evidence="4 5">
    <name type="scientific">SAR324 cluster bacterium</name>
    <dbReference type="NCBI Taxonomy" id="2024889"/>
    <lineage>
        <taxon>Bacteria</taxon>
        <taxon>Deltaproteobacteria</taxon>
        <taxon>SAR324 cluster</taxon>
    </lineage>
</organism>
<feature type="region of interest" description="Disordered" evidence="1">
    <location>
        <begin position="295"/>
        <end position="314"/>
    </location>
</feature>
<dbReference type="InterPro" id="IPR028087">
    <property type="entry name" value="Tad_N"/>
</dbReference>
<protein>
    <recommendedName>
        <fullName evidence="3">Putative Flp pilus-assembly TadG-like N-terminal domain-containing protein</fullName>
    </recommendedName>
</protein>
<dbReference type="EMBL" id="JAAZON010000255">
    <property type="protein sequence ID" value="NMC62694.1"/>
    <property type="molecule type" value="Genomic_DNA"/>
</dbReference>
<evidence type="ECO:0000259" key="3">
    <source>
        <dbReference type="Pfam" id="PF13400"/>
    </source>
</evidence>
<evidence type="ECO:0000313" key="4">
    <source>
        <dbReference type="EMBL" id="NMC62694.1"/>
    </source>
</evidence>
<sequence length="314" mass="34755">MRNRGVVVIFVLLTLIPLLGLIGLLVDVGRYFILSRQLQNAADSTALAGATMLRSCNPANTLTVPHNINSCPNDPANGWYASNGGWVAVKPLIADVISSQRIFEVDVSNFYYRSWDMGNATKLDSERWNNVGYDGSASDITVIVNRWHECYSPASCDQGQGIRSIQVDTFDFGNPRLTPVQVAEWAPSDKLPSHNCAYTKFRDDNVGGYCTANAVTVSVRHERGLTFFFARLFMPGFDERMHLERNSTAVMRYPWCHGLPDCQETRRLDPDYTGNLAKAMCPDPNSGGVINTWPNPPALPWPTPTASLQPTPTP</sequence>
<dbReference type="Pfam" id="PF13400">
    <property type="entry name" value="Tad"/>
    <property type="match status" value="1"/>
</dbReference>